<dbReference type="InterPro" id="IPR001845">
    <property type="entry name" value="HTH_ArsR_DNA-bd_dom"/>
</dbReference>
<dbReference type="PANTHER" id="PTHR38600">
    <property type="entry name" value="TRANSCRIPTIONAL REGULATORY PROTEIN"/>
    <property type="match status" value="1"/>
</dbReference>
<evidence type="ECO:0000313" key="2">
    <source>
        <dbReference type="EMBL" id="GAA1800448.1"/>
    </source>
</evidence>
<keyword evidence="3" id="KW-1185">Reference proteome</keyword>
<name>A0ABN2LVE1_9MICO</name>
<organism evidence="2 3">
    <name type="scientific">Agromyces neolithicus</name>
    <dbReference type="NCBI Taxonomy" id="269420"/>
    <lineage>
        <taxon>Bacteria</taxon>
        <taxon>Bacillati</taxon>
        <taxon>Actinomycetota</taxon>
        <taxon>Actinomycetes</taxon>
        <taxon>Micrococcales</taxon>
        <taxon>Microbacteriaceae</taxon>
        <taxon>Agromyces</taxon>
    </lineage>
</organism>
<dbReference type="PRINTS" id="PR00778">
    <property type="entry name" value="HTHARSR"/>
</dbReference>
<comment type="caution">
    <text evidence="2">The sequence shown here is derived from an EMBL/GenBank/DDBJ whole genome shotgun (WGS) entry which is preliminary data.</text>
</comment>
<dbReference type="RefSeq" id="WP_344293111.1">
    <property type="nucleotide sequence ID" value="NZ_BAAANJ010000001.1"/>
</dbReference>
<dbReference type="EMBL" id="BAAANJ010000001">
    <property type="protein sequence ID" value="GAA1800448.1"/>
    <property type="molecule type" value="Genomic_DNA"/>
</dbReference>
<dbReference type="CDD" id="cd00090">
    <property type="entry name" value="HTH_ARSR"/>
    <property type="match status" value="1"/>
</dbReference>
<dbReference type="PROSITE" id="PS50987">
    <property type="entry name" value="HTH_ARSR_2"/>
    <property type="match status" value="1"/>
</dbReference>
<dbReference type="Gene3D" id="1.10.10.10">
    <property type="entry name" value="Winged helix-like DNA-binding domain superfamily/Winged helix DNA-binding domain"/>
    <property type="match status" value="1"/>
</dbReference>
<gene>
    <name evidence="2" type="ORF">GCM10009749_05380</name>
</gene>
<accession>A0ABN2LVE1</accession>
<dbReference type="InterPro" id="IPR036390">
    <property type="entry name" value="WH_DNA-bd_sf"/>
</dbReference>
<dbReference type="InterPro" id="IPR011991">
    <property type="entry name" value="ArsR-like_HTH"/>
</dbReference>
<feature type="domain" description="HTH arsR-type" evidence="1">
    <location>
        <begin position="1"/>
        <end position="93"/>
    </location>
</feature>
<evidence type="ECO:0000259" key="1">
    <source>
        <dbReference type="PROSITE" id="PS50987"/>
    </source>
</evidence>
<evidence type="ECO:0000313" key="3">
    <source>
        <dbReference type="Proteomes" id="UP001500002"/>
    </source>
</evidence>
<dbReference type="Proteomes" id="UP001500002">
    <property type="component" value="Unassembled WGS sequence"/>
</dbReference>
<sequence length="122" mass="13637">MVQQQALDRAFAALADETRRGILTRLGDGPATITELATPTGMTLTGIRKHVDVLETAGLVTTEKVGRVRQVQLGTERLDDAMAWISFYQRLWERRLDGLEVYFTLHPETTHGTKHDTEGTES</sequence>
<dbReference type="SMART" id="SM00418">
    <property type="entry name" value="HTH_ARSR"/>
    <property type="match status" value="1"/>
</dbReference>
<proteinExistence type="predicted"/>
<dbReference type="SUPFAM" id="SSF46785">
    <property type="entry name" value="Winged helix' DNA-binding domain"/>
    <property type="match status" value="1"/>
</dbReference>
<dbReference type="InterPro" id="IPR036388">
    <property type="entry name" value="WH-like_DNA-bd_sf"/>
</dbReference>
<dbReference type="Pfam" id="PF12840">
    <property type="entry name" value="HTH_20"/>
    <property type="match status" value="1"/>
</dbReference>
<protein>
    <submittedName>
        <fullName evidence="2">Metalloregulator ArsR/SmtB family transcription factor</fullName>
    </submittedName>
</protein>
<dbReference type="NCBIfam" id="NF033788">
    <property type="entry name" value="HTH_metalloreg"/>
    <property type="match status" value="1"/>
</dbReference>
<dbReference type="PANTHER" id="PTHR38600:SF2">
    <property type="entry name" value="SLL0088 PROTEIN"/>
    <property type="match status" value="1"/>
</dbReference>
<reference evidence="2 3" key="1">
    <citation type="journal article" date="2019" name="Int. J. Syst. Evol. Microbiol.">
        <title>The Global Catalogue of Microorganisms (GCM) 10K type strain sequencing project: providing services to taxonomists for standard genome sequencing and annotation.</title>
        <authorList>
            <consortium name="The Broad Institute Genomics Platform"/>
            <consortium name="The Broad Institute Genome Sequencing Center for Infectious Disease"/>
            <person name="Wu L."/>
            <person name="Ma J."/>
        </authorList>
    </citation>
    <scope>NUCLEOTIDE SEQUENCE [LARGE SCALE GENOMIC DNA]</scope>
    <source>
        <strain evidence="2 3">JCM 14322</strain>
    </source>
</reference>